<dbReference type="Gene3D" id="3.40.1190.20">
    <property type="match status" value="1"/>
</dbReference>
<evidence type="ECO:0000256" key="1">
    <source>
        <dbReference type="ARBA" id="ARBA00022679"/>
    </source>
</evidence>
<sequence length="305" mass="29805">MARVLVIGNVNADEVVHLDAPPTPGAHLSGRPAGLRLGGGGANAAVALAQAGHTVALWAAVGDDEAGRMVLAACRAHGLDVAGVRVRAGATTNRPLVLVDPAGERTLIARRTLGPDVLPCPATADAGRWDGVLVKAPTPALAAFLAAQTARGPVVALDPPAGDAPCPATLWVTSEREAGALAGPGDPWAVVRDRGGPALRWLVVTRGAAGAEALGPHGARVAVPAVPVARIVDATGAGDVFAAGLVHGLLAGGADIAAVLSGAAAWAARAVQAEGSVPPPVVSSNGVPGADSPPARGGTWGAGHA</sequence>
<protein>
    <submittedName>
        <fullName evidence="5">Sugar/nucleoside kinase (Ribokinase family)</fullName>
    </submittedName>
</protein>
<dbReference type="Proteomes" id="UP000555728">
    <property type="component" value="Unassembled WGS sequence"/>
</dbReference>
<accession>A0A7W6RXW9</accession>
<feature type="region of interest" description="Disordered" evidence="3">
    <location>
        <begin position="276"/>
        <end position="305"/>
    </location>
</feature>
<evidence type="ECO:0000313" key="5">
    <source>
        <dbReference type="EMBL" id="MBB4285275.1"/>
    </source>
</evidence>
<gene>
    <name evidence="5" type="ORF">GGD88_000992</name>
</gene>
<dbReference type="InterPro" id="IPR029056">
    <property type="entry name" value="Ribokinase-like"/>
</dbReference>
<comment type="caution">
    <text evidence="5">The sequence shown here is derived from an EMBL/GenBank/DDBJ whole genome shotgun (WGS) entry which is preliminary data.</text>
</comment>
<dbReference type="PRINTS" id="PR00990">
    <property type="entry name" value="RIBOKINASE"/>
</dbReference>
<keyword evidence="2 5" id="KW-0418">Kinase</keyword>
<dbReference type="InterPro" id="IPR011611">
    <property type="entry name" value="PfkB_dom"/>
</dbReference>
<dbReference type="AlphaFoldDB" id="A0A7W6RXW9"/>
<dbReference type="Pfam" id="PF00294">
    <property type="entry name" value="PfkB"/>
    <property type="match status" value="1"/>
</dbReference>
<dbReference type="InterPro" id="IPR002139">
    <property type="entry name" value="Ribo/fructo_kinase"/>
</dbReference>
<keyword evidence="6" id="KW-1185">Reference proteome</keyword>
<dbReference type="GO" id="GO:0016301">
    <property type="term" value="F:kinase activity"/>
    <property type="evidence" value="ECO:0007669"/>
    <property type="project" value="UniProtKB-KW"/>
</dbReference>
<dbReference type="RefSeq" id="WP_184432300.1">
    <property type="nucleotide sequence ID" value="NZ_JACIGI010000005.1"/>
</dbReference>
<name>A0A7W6RXW9_9PROT</name>
<keyword evidence="1" id="KW-0808">Transferase</keyword>
<dbReference type="EMBL" id="JACIGI010000005">
    <property type="protein sequence ID" value="MBB4285275.1"/>
    <property type="molecule type" value="Genomic_DNA"/>
</dbReference>
<evidence type="ECO:0000256" key="3">
    <source>
        <dbReference type="SAM" id="MobiDB-lite"/>
    </source>
</evidence>
<feature type="domain" description="Carbohydrate kinase PfkB" evidence="4">
    <location>
        <begin position="1"/>
        <end position="277"/>
    </location>
</feature>
<organism evidence="5 6">
    <name type="scientific">Roseospira goensis</name>
    <dbReference type="NCBI Taxonomy" id="391922"/>
    <lineage>
        <taxon>Bacteria</taxon>
        <taxon>Pseudomonadati</taxon>
        <taxon>Pseudomonadota</taxon>
        <taxon>Alphaproteobacteria</taxon>
        <taxon>Rhodospirillales</taxon>
        <taxon>Rhodospirillaceae</taxon>
        <taxon>Roseospira</taxon>
    </lineage>
</organism>
<dbReference type="SUPFAM" id="SSF53613">
    <property type="entry name" value="Ribokinase-like"/>
    <property type="match status" value="1"/>
</dbReference>
<feature type="compositionally biased region" description="Low complexity" evidence="3">
    <location>
        <begin position="276"/>
        <end position="289"/>
    </location>
</feature>
<reference evidence="5 6" key="1">
    <citation type="submission" date="2020-08" db="EMBL/GenBank/DDBJ databases">
        <title>Genome sequencing of Purple Non-Sulfur Bacteria from various extreme environments.</title>
        <authorList>
            <person name="Mayer M."/>
        </authorList>
    </citation>
    <scope>NUCLEOTIDE SEQUENCE [LARGE SCALE GENOMIC DNA]</scope>
    <source>
        <strain evidence="5 6">JA135</strain>
    </source>
</reference>
<evidence type="ECO:0000313" key="6">
    <source>
        <dbReference type="Proteomes" id="UP000555728"/>
    </source>
</evidence>
<evidence type="ECO:0000259" key="4">
    <source>
        <dbReference type="Pfam" id="PF00294"/>
    </source>
</evidence>
<evidence type="ECO:0000256" key="2">
    <source>
        <dbReference type="ARBA" id="ARBA00022777"/>
    </source>
</evidence>
<dbReference type="PANTHER" id="PTHR10584:SF166">
    <property type="entry name" value="RIBOKINASE"/>
    <property type="match status" value="1"/>
</dbReference>
<dbReference type="GO" id="GO:0006796">
    <property type="term" value="P:phosphate-containing compound metabolic process"/>
    <property type="evidence" value="ECO:0007669"/>
    <property type="project" value="UniProtKB-ARBA"/>
</dbReference>
<dbReference type="PANTHER" id="PTHR10584">
    <property type="entry name" value="SUGAR KINASE"/>
    <property type="match status" value="1"/>
</dbReference>
<proteinExistence type="predicted"/>